<sequence>MTKYKLTYFNAMGRAELMRMMFALKGVEYEDVRISKEDWPNMKPTTPFGQLPLLEVDGKVLAQSVAIAIYLANKLGLNGANDWEAAKIHEIFGATEDLFNAVIPAFKCEDPETKKKLIAEFEKDHLDLYFQRIGKMLVANGTGYIVGKQISVADLLLANIAGLFGHMCQNTMAKHPDLTKFKEKIFAIPQIKKWIETRPKTDM</sequence>
<evidence type="ECO:0000256" key="4">
    <source>
        <dbReference type="ARBA" id="ARBA00072946"/>
    </source>
</evidence>
<dbReference type="InterPro" id="IPR010987">
    <property type="entry name" value="Glutathione-S-Trfase_C-like"/>
</dbReference>
<organism evidence="7 8">
    <name type="scientific">Syphacia muris</name>
    <dbReference type="NCBI Taxonomy" id="451379"/>
    <lineage>
        <taxon>Eukaryota</taxon>
        <taxon>Metazoa</taxon>
        <taxon>Ecdysozoa</taxon>
        <taxon>Nematoda</taxon>
        <taxon>Chromadorea</taxon>
        <taxon>Rhabditida</taxon>
        <taxon>Spirurina</taxon>
        <taxon>Oxyuridomorpha</taxon>
        <taxon>Oxyuroidea</taxon>
        <taxon>Oxyuridae</taxon>
        <taxon>Syphacia</taxon>
    </lineage>
</organism>
<evidence type="ECO:0000256" key="1">
    <source>
        <dbReference type="ARBA" id="ARBA00012452"/>
    </source>
</evidence>
<evidence type="ECO:0000259" key="6">
    <source>
        <dbReference type="PROSITE" id="PS50405"/>
    </source>
</evidence>
<evidence type="ECO:0000256" key="3">
    <source>
        <dbReference type="ARBA" id="ARBA00047960"/>
    </source>
</evidence>
<dbReference type="InterPro" id="IPR036282">
    <property type="entry name" value="Glutathione-S-Trfase_C_sf"/>
</dbReference>
<keyword evidence="2" id="KW-0808">Transferase</keyword>
<dbReference type="AlphaFoldDB" id="A0A0N5AYE0"/>
<evidence type="ECO:0000256" key="2">
    <source>
        <dbReference type="ARBA" id="ARBA00022679"/>
    </source>
</evidence>
<dbReference type="InterPro" id="IPR004046">
    <property type="entry name" value="GST_C"/>
</dbReference>
<dbReference type="Pfam" id="PF02798">
    <property type="entry name" value="GST_N"/>
    <property type="match status" value="1"/>
</dbReference>
<dbReference type="GO" id="GO:0004602">
    <property type="term" value="F:glutathione peroxidase activity"/>
    <property type="evidence" value="ECO:0007669"/>
    <property type="project" value="UniProtKB-ARBA"/>
</dbReference>
<dbReference type="PROSITE" id="PS50405">
    <property type="entry name" value="GST_CTER"/>
    <property type="match status" value="1"/>
</dbReference>
<proteinExistence type="predicted"/>
<protein>
    <recommendedName>
        <fullName evidence="4">Glutathione S-transferase 1</fullName>
        <ecNumber evidence="1">2.5.1.18</ecNumber>
    </recommendedName>
</protein>
<dbReference type="InterPro" id="IPR050213">
    <property type="entry name" value="GST_superfamily"/>
</dbReference>
<dbReference type="SFLD" id="SFLDG01205">
    <property type="entry name" value="AMPS.1"/>
    <property type="match status" value="1"/>
</dbReference>
<accession>A0A0N5AYE0</accession>
<dbReference type="GO" id="GO:0006749">
    <property type="term" value="P:glutathione metabolic process"/>
    <property type="evidence" value="ECO:0007669"/>
    <property type="project" value="TreeGrafter"/>
</dbReference>
<dbReference type="CDD" id="cd03192">
    <property type="entry name" value="GST_C_Sigma_like"/>
    <property type="match status" value="1"/>
</dbReference>
<dbReference type="Proteomes" id="UP000046393">
    <property type="component" value="Unplaced"/>
</dbReference>
<dbReference type="Pfam" id="PF14497">
    <property type="entry name" value="GST_C_3"/>
    <property type="match status" value="1"/>
</dbReference>
<dbReference type="PANTHER" id="PTHR11571:SF150">
    <property type="entry name" value="GLUTATHIONE S-TRANSFERASE"/>
    <property type="match status" value="1"/>
</dbReference>
<name>A0A0N5AYE0_9BILA</name>
<dbReference type="SFLD" id="SFLDS00019">
    <property type="entry name" value="Glutathione_Transferase_(cytos"/>
    <property type="match status" value="1"/>
</dbReference>
<evidence type="ECO:0000259" key="5">
    <source>
        <dbReference type="PROSITE" id="PS50404"/>
    </source>
</evidence>
<dbReference type="STRING" id="451379.A0A0N5AYE0"/>
<reference evidence="8" key="1">
    <citation type="submission" date="2017-02" db="UniProtKB">
        <authorList>
            <consortium name="WormBaseParasite"/>
        </authorList>
    </citation>
    <scope>IDENTIFICATION</scope>
</reference>
<dbReference type="SUPFAM" id="SSF47616">
    <property type="entry name" value="GST C-terminal domain-like"/>
    <property type="match status" value="1"/>
</dbReference>
<evidence type="ECO:0000313" key="8">
    <source>
        <dbReference type="WBParaSite" id="SMUV_0000997801-mRNA-1"/>
    </source>
</evidence>
<dbReference type="SFLD" id="SFLDG00363">
    <property type="entry name" value="AMPS_(cytGST):_Alpha-__Mu-__Pi"/>
    <property type="match status" value="1"/>
</dbReference>
<dbReference type="FunFam" id="3.40.30.10:FF:000035">
    <property type="entry name" value="hematopoietic prostaglandin D synthase"/>
    <property type="match status" value="1"/>
</dbReference>
<dbReference type="InterPro" id="IPR040079">
    <property type="entry name" value="Glutathione_S-Trfase"/>
</dbReference>
<dbReference type="GO" id="GO:0004364">
    <property type="term" value="F:glutathione transferase activity"/>
    <property type="evidence" value="ECO:0007669"/>
    <property type="project" value="UniProtKB-EC"/>
</dbReference>
<dbReference type="EC" id="2.5.1.18" evidence="1"/>
<dbReference type="SUPFAM" id="SSF52833">
    <property type="entry name" value="Thioredoxin-like"/>
    <property type="match status" value="1"/>
</dbReference>
<dbReference type="PROSITE" id="PS50404">
    <property type="entry name" value="GST_NTER"/>
    <property type="match status" value="1"/>
</dbReference>
<dbReference type="InterPro" id="IPR036249">
    <property type="entry name" value="Thioredoxin-like_sf"/>
</dbReference>
<dbReference type="Gene3D" id="1.20.1050.10">
    <property type="match status" value="1"/>
</dbReference>
<keyword evidence="7" id="KW-1185">Reference proteome</keyword>
<dbReference type="FunFam" id="1.20.1050.10:FF:000030">
    <property type="entry name" value="Glutathione S-transferase S1"/>
    <property type="match status" value="1"/>
</dbReference>
<feature type="domain" description="GST C-terminal" evidence="6">
    <location>
        <begin position="81"/>
        <end position="203"/>
    </location>
</feature>
<feature type="domain" description="GST N-terminal" evidence="5">
    <location>
        <begin position="2"/>
        <end position="79"/>
    </location>
</feature>
<evidence type="ECO:0000313" key="7">
    <source>
        <dbReference type="Proteomes" id="UP000046393"/>
    </source>
</evidence>
<dbReference type="InterPro" id="IPR004045">
    <property type="entry name" value="Glutathione_S-Trfase_N"/>
</dbReference>
<comment type="catalytic activity">
    <reaction evidence="3">
        <text>RX + glutathione = an S-substituted glutathione + a halide anion + H(+)</text>
        <dbReference type="Rhea" id="RHEA:16437"/>
        <dbReference type="ChEBI" id="CHEBI:15378"/>
        <dbReference type="ChEBI" id="CHEBI:16042"/>
        <dbReference type="ChEBI" id="CHEBI:17792"/>
        <dbReference type="ChEBI" id="CHEBI:57925"/>
        <dbReference type="ChEBI" id="CHEBI:90779"/>
        <dbReference type="EC" id="2.5.1.18"/>
    </reaction>
</comment>
<dbReference type="CDD" id="cd03039">
    <property type="entry name" value="GST_N_Sigma_like"/>
    <property type="match status" value="1"/>
</dbReference>
<dbReference type="PANTHER" id="PTHR11571">
    <property type="entry name" value="GLUTATHIONE S-TRANSFERASE"/>
    <property type="match status" value="1"/>
</dbReference>
<dbReference type="WBParaSite" id="SMUV_0000997801-mRNA-1">
    <property type="protein sequence ID" value="SMUV_0000997801-mRNA-1"/>
    <property type="gene ID" value="SMUV_0000997801"/>
</dbReference>
<dbReference type="Gene3D" id="3.40.30.10">
    <property type="entry name" value="Glutaredoxin"/>
    <property type="match status" value="1"/>
</dbReference>